<dbReference type="PANTHER" id="PTHR21716:SF53">
    <property type="entry name" value="PERMEASE PERM-RELATED"/>
    <property type="match status" value="1"/>
</dbReference>
<dbReference type="Pfam" id="PF01594">
    <property type="entry name" value="AI-2E_transport"/>
    <property type="match status" value="1"/>
</dbReference>
<accession>A0AAU7DSC3</accession>
<sequence>MDASPQQPKPPIHQRLLAKLQSGRDRTQKEPQDTLPDPRSDQGFVEHAPKPDLVYDGDWFTAPRPPRWFGKALVSLVLTVFVGIFVWRAMGSITGLFINLVIAFFLALAMEPMILWLVRMGWKRGVATGAVLVGMLVTTAAVFSVFGNMFIDQATQLIASLPNMYDSVEIWIERRTDYDVPSYGELQSSLIDTWGNTAANQALAIGASLLSLLFNASVVLLVAYYLAAAGPKFRAAICAWISPTYQGQVLRLWEVTQTKISDYINSRVLLAAISSVATGIFLQILGIPYALPLAVFTGVVSQFVPTIGTYIGGALPIIFALTSGKLSDAVIILIFIVAYQQVENLWLSPKISARALQMNPAVSFVVVLGFGAIFGALGAFLALPVAATIQAIGSTYLRRHELIDSSLLRDPESKRGHDYSQREEPSESDDD</sequence>
<reference evidence="10" key="1">
    <citation type="submission" date="2024-02" db="EMBL/GenBank/DDBJ databases">
        <title>Tomenella chthoni gen. nov. sp. nov., a member of the family Jonesiaceae isolated from bat guano.</title>
        <authorList>
            <person name="Miller S.L."/>
            <person name="King J."/>
            <person name="Sankaranarayanan K."/>
            <person name="Lawson P.A."/>
        </authorList>
    </citation>
    <scope>NUCLEOTIDE SEQUENCE</scope>
    <source>
        <strain evidence="10">BS-20</strain>
    </source>
</reference>
<dbReference type="InterPro" id="IPR002549">
    <property type="entry name" value="AI-2E-like"/>
</dbReference>
<keyword evidence="3" id="KW-0813">Transport</keyword>
<dbReference type="PANTHER" id="PTHR21716">
    <property type="entry name" value="TRANSMEMBRANE PROTEIN"/>
    <property type="match status" value="1"/>
</dbReference>
<feature type="region of interest" description="Disordered" evidence="8">
    <location>
        <begin position="20"/>
        <end position="45"/>
    </location>
</feature>
<feature type="transmembrane region" description="Helical" evidence="9">
    <location>
        <begin position="72"/>
        <end position="90"/>
    </location>
</feature>
<feature type="transmembrane region" description="Helical" evidence="9">
    <location>
        <begin position="130"/>
        <end position="151"/>
    </location>
</feature>
<feature type="transmembrane region" description="Helical" evidence="9">
    <location>
        <begin position="362"/>
        <end position="389"/>
    </location>
</feature>
<feature type="transmembrane region" description="Helical" evidence="9">
    <location>
        <begin position="202"/>
        <end position="227"/>
    </location>
</feature>
<dbReference type="GO" id="GO:0005886">
    <property type="term" value="C:plasma membrane"/>
    <property type="evidence" value="ECO:0007669"/>
    <property type="project" value="UniProtKB-SubCell"/>
</dbReference>
<proteinExistence type="inferred from homology"/>
<feature type="compositionally biased region" description="Basic and acidic residues" evidence="8">
    <location>
        <begin position="22"/>
        <end position="40"/>
    </location>
</feature>
<evidence type="ECO:0000256" key="3">
    <source>
        <dbReference type="ARBA" id="ARBA00022448"/>
    </source>
</evidence>
<feature type="transmembrane region" description="Helical" evidence="9">
    <location>
        <begin position="268"/>
        <end position="291"/>
    </location>
</feature>
<evidence type="ECO:0000256" key="9">
    <source>
        <dbReference type="SAM" id="Phobius"/>
    </source>
</evidence>
<feature type="transmembrane region" description="Helical" evidence="9">
    <location>
        <begin position="96"/>
        <end position="118"/>
    </location>
</feature>
<keyword evidence="6 9" id="KW-1133">Transmembrane helix</keyword>
<keyword evidence="4" id="KW-1003">Cell membrane</keyword>
<dbReference type="GO" id="GO:0055085">
    <property type="term" value="P:transmembrane transport"/>
    <property type="evidence" value="ECO:0007669"/>
    <property type="project" value="TreeGrafter"/>
</dbReference>
<dbReference type="EMBL" id="CP146203">
    <property type="protein sequence ID" value="XBH20205.1"/>
    <property type="molecule type" value="Genomic_DNA"/>
</dbReference>
<name>A0AAU7DSC3_9MICO</name>
<feature type="transmembrane region" description="Helical" evidence="9">
    <location>
        <begin position="326"/>
        <end position="342"/>
    </location>
</feature>
<dbReference type="AlphaFoldDB" id="A0AAU7DSC3"/>
<feature type="compositionally biased region" description="Basic and acidic residues" evidence="8">
    <location>
        <begin position="410"/>
        <end position="425"/>
    </location>
</feature>
<evidence type="ECO:0000256" key="1">
    <source>
        <dbReference type="ARBA" id="ARBA00004651"/>
    </source>
</evidence>
<feature type="region of interest" description="Disordered" evidence="8">
    <location>
        <begin position="410"/>
        <end position="431"/>
    </location>
</feature>
<protein>
    <submittedName>
        <fullName evidence="10">AI-2E family transporter</fullName>
    </submittedName>
</protein>
<feature type="transmembrane region" description="Helical" evidence="9">
    <location>
        <begin position="303"/>
        <end position="321"/>
    </location>
</feature>
<evidence type="ECO:0000313" key="10">
    <source>
        <dbReference type="EMBL" id="XBH20205.1"/>
    </source>
</evidence>
<organism evidence="10">
    <name type="scientific">Jonesiaceae bacterium BS-20</name>
    <dbReference type="NCBI Taxonomy" id="3120821"/>
    <lineage>
        <taxon>Bacteria</taxon>
        <taxon>Bacillati</taxon>
        <taxon>Actinomycetota</taxon>
        <taxon>Actinomycetes</taxon>
        <taxon>Micrococcales</taxon>
        <taxon>Jonesiaceae</taxon>
    </lineage>
</organism>
<evidence type="ECO:0000256" key="7">
    <source>
        <dbReference type="ARBA" id="ARBA00023136"/>
    </source>
</evidence>
<comment type="similarity">
    <text evidence="2">Belongs to the autoinducer-2 exporter (AI-2E) (TC 2.A.86) family.</text>
</comment>
<evidence type="ECO:0000256" key="8">
    <source>
        <dbReference type="SAM" id="MobiDB-lite"/>
    </source>
</evidence>
<evidence type="ECO:0000256" key="5">
    <source>
        <dbReference type="ARBA" id="ARBA00022692"/>
    </source>
</evidence>
<evidence type="ECO:0000256" key="2">
    <source>
        <dbReference type="ARBA" id="ARBA00009773"/>
    </source>
</evidence>
<keyword evidence="5 9" id="KW-0812">Transmembrane</keyword>
<comment type="subcellular location">
    <subcellularLocation>
        <location evidence="1">Cell membrane</location>
        <topology evidence="1">Multi-pass membrane protein</topology>
    </subcellularLocation>
</comment>
<gene>
    <name evidence="10" type="ORF">V5R04_08025</name>
</gene>
<evidence type="ECO:0000256" key="4">
    <source>
        <dbReference type="ARBA" id="ARBA00022475"/>
    </source>
</evidence>
<evidence type="ECO:0000256" key="6">
    <source>
        <dbReference type="ARBA" id="ARBA00022989"/>
    </source>
</evidence>
<keyword evidence="7 9" id="KW-0472">Membrane</keyword>